<dbReference type="CDD" id="cd01335">
    <property type="entry name" value="Radical_SAM"/>
    <property type="match status" value="1"/>
</dbReference>
<evidence type="ECO:0000313" key="7">
    <source>
        <dbReference type="EMBL" id="EYE88588.1"/>
    </source>
</evidence>
<gene>
    <name evidence="7" type="ORF">Q428_06940</name>
</gene>
<dbReference type="InterPro" id="IPR058240">
    <property type="entry name" value="rSAM_sf"/>
</dbReference>
<dbReference type="STRING" id="1403537.Q428_06940"/>
<evidence type="ECO:0000313" key="8">
    <source>
        <dbReference type="Proteomes" id="UP000019681"/>
    </source>
</evidence>
<sequence length="374" mass="43229">MKISKKDALMWFEFFSMLPEDEEIMTKQQEIIYATFAQIEAAVDYRHDKLKSEIKNLKTLDNRTYFVGNENKFSKGCRSCLSGTGLGAIRKTNKCNLKCKFCYNYGQFEDMPPVGEGLWEIGGTKFYEKDIDLLLSIQKKPTGIAYVYLEPFMEIEKYYSVIKKFSDAGIHQHLYTNGTLATEETLMALGEAGLDEIRFNLGASDCSDKVIENIRIAKKYIKSVGIETPMTPEFFEGFFNKKQTILDTKLDFINCAELHLNENNIYNYYGENMYISRCGYISPVWSRELTLKFMQIADDENWDLAVHDCSNYTKFARGLNLGSKEGKWFGSSNYTCEFSRIPYDVFLPILRDENFKFLSEEELPVGYKPGELIF</sequence>
<dbReference type="PANTHER" id="PTHR42836:SF1">
    <property type="entry name" value="7-CARBOXY-7-DEAZAGUANINE SYNTHASE"/>
    <property type="match status" value="1"/>
</dbReference>
<proteinExistence type="predicted"/>
<keyword evidence="8" id="KW-1185">Reference proteome</keyword>
<organism evidence="7 8">
    <name type="scientific">Fervidicella metallireducens AeB</name>
    <dbReference type="NCBI Taxonomy" id="1403537"/>
    <lineage>
        <taxon>Bacteria</taxon>
        <taxon>Bacillati</taxon>
        <taxon>Bacillota</taxon>
        <taxon>Clostridia</taxon>
        <taxon>Eubacteriales</taxon>
        <taxon>Clostridiaceae</taxon>
        <taxon>Fervidicella</taxon>
    </lineage>
</organism>
<evidence type="ECO:0000256" key="5">
    <source>
        <dbReference type="ARBA" id="ARBA00023014"/>
    </source>
</evidence>
<keyword evidence="3" id="KW-0479">Metal-binding</keyword>
<dbReference type="RefSeq" id="WP_035379371.1">
    <property type="nucleotide sequence ID" value="NZ_AZQP01000017.1"/>
</dbReference>
<accession>A0A017RV19</accession>
<dbReference type="OrthoDB" id="1674532at2"/>
<dbReference type="Pfam" id="PF04055">
    <property type="entry name" value="Radical_SAM"/>
    <property type="match status" value="1"/>
</dbReference>
<feature type="domain" description="Radical SAM core" evidence="6">
    <location>
        <begin position="91"/>
        <end position="205"/>
    </location>
</feature>
<comment type="caution">
    <text evidence="7">The sequence shown here is derived from an EMBL/GenBank/DDBJ whole genome shotgun (WGS) entry which is preliminary data.</text>
</comment>
<keyword evidence="4" id="KW-0408">Iron</keyword>
<keyword evidence="1" id="KW-0004">4Fe-4S</keyword>
<dbReference type="InterPro" id="IPR007197">
    <property type="entry name" value="rSAM"/>
</dbReference>
<evidence type="ECO:0000256" key="4">
    <source>
        <dbReference type="ARBA" id="ARBA00023004"/>
    </source>
</evidence>
<reference evidence="7 8" key="1">
    <citation type="journal article" date="2014" name="Genome Announc.">
        <title>Draft Genome Sequence of Fervidicella metallireducens Strain AeBT, an Iron-Reducing Thermoanaerobe from the Great Artesian Basin.</title>
        <authorList>
            <person name="Patel B.K."/>
        </authorList>
    </citation>
    <scope>NUCLEOTIDE SEQUENCE [LARGE SCALE GENOMIC DNA]</scope>
    <source>
        <strain evidence="7 8">AeB</strain>
    </source>
</reference>
<name>A0A017RV19_9CLOT</name>
<evidence type="ECO:0000256" key="2">
    <source>
        <dbReference type="ARBA" id="ARBA00022691"/>
    </source>
</evidence>
<dbReference type="InterPro" id="IPR013785">
    <property type="entry name" value="Aldolase_TIM"/>
</dbReference>
<dbReference type="EMBL" id="AZQP01000017">
    <property type="protein sequence ID" value="EYE88588.1"/>
    <property type="molecule type" value="Genomic_DNA"/>
</dbReference>
<dbReference type="GO" id="GO:0051539">
    <property type="term" value="F:4 iron, 4 sulfur cluster binding"/>
    <property type="evidence" value="ECO:0007669"/>
    <property type="project" value="UniProtKB-KW"/>
</dbReference>
<dbReference type="AlphaFoldDB" id="A0A017RV19"/>
<dbReference type="Proteomes" id="UP000019681">
    <property type="component" value="Unassembled WGS sequence"/>
</dbReference>
<dbReference type="GO" id="GO:0003824">
    <property type="term" value="F:catalytic activity"/>
    <property type="evidence" value="ECO:0007669"/>
    <property type="project" value="InterPro"/>
</dbReference>
<keyword evidence="5" id="KW-0411">Iron-sulfur</keyword>
<keyword evidence="2" id="KW-0949">S-adenosyl-L-methionine</keyword>
<dbReference type="GO" id="GO:0046872">
    <property type="term" value="F:metal ion binding"/>
    <property type="evidence" value="ECO:0007669"/>
    <property type="project" value="UniProtKB-KW"/>
</dbReference>
<dbReference type="SFLD" id="SFLDS00029">
    <property type="entry name" value="Radical_SAM"/>
    <property type="match status" value="1"/>
</dbReference>
<dbReference type="SUPFAM" id="SSF102114">
    <property type="entry name" value="Radical SAM enzymes"/>
    <property type="match status" value="1"/>
</dbReference>
<evidence type="ECO:0000256" key="3">
    <source>
        <dbReference type="ARBA" id="ARBA00022723"/>
    </source>
</evidence>
<dbReference type="PANTHER" id="PTHR42836">
    <property type="entry name" value="7-CARBOXY-7-DEAZAGUANINE SYNTHASE"/>
    <property type="match status" value="1"/>
</dbReference>
<evidence type="ECO:0000259" key="6">
    <source>
        <dbReference type="Pfam" id="PF04055"/>
    </source>
</evidence>
<protein>
    <submittedName>
        <fullName evidence="7">Radical SAM protein</fullName>
    </submittedName>
</protein>
<evidence type="ECO:0000256" key="1">
    <source>
        <dbReference type="ARBA" id="ARBA00022485"/>
    </source>
</evidence>
<dbReference type="Gene3D" id="3.20.20.70">
    <property type="entry name" value="Aldolase class I"/>
    <property type="match status" value="1"/>
</dbReference>